<proteinExistence type="inferred from homology"/>
<comment type="catalytic activity">
    <reaction evidence="9 10">
        <text>XTP + H2O = XMP + diphosphate + H(+)</text>
        <dbReference type="Rhea" id="RHEA:28610"/>
        <dbReference type="ChEBI" id="CHEBI:15377"/>
        <dbReference type="ChEBI" id="CHEBI:15378"/>
        <dbReference type="ChEBI" id="CHEBI:33019"/>
        <dbReference type="ChEBI" id="CHEBI:57464"/>
        <dbReference type="ChEBI" id="CHEBI:61314"/>
        <dbReference type="EC" id="3.6.1.66"/>
    </reaction>
</comment>
<dbReference type="FunFam" id="3.90.950.10:FF:000001">
    <property type="entry name" value="dITP/XTP pyrophosphatase"/>
    <property type="match status" value="1"/>
</dbReference>
<feature type="binding site" evidence="10">
    <location>
        <position position="67"/>
    </location>
    <ligand>
        <name>Mg(2+)</name>
        <dbReference type="ChEBI" id="CHEBI:18420"/>
    </ligand>
</feature>
<dbReference type="GO" id="GO:0009117">
    <property type="term" value="P:nucleotide metabolic process"/>
    <property type="evidence" value="ECO:0007669"/>
    <property type="project" value="UniProtKB-KW"/>
</dbReference>
<dbReference type="GO" id="GO:0036220">
    <property type="term" value="F:ITP diphosphatase activity"/>
    <property type="evidence" value="ECO:0007669"/>
    <property type="project" value="UniProtKB-UniRule"/>
</dbReference>
<comment type="subunit">
    <text evidence="2 10">Homodimer.</text>
</comment>
<evidence type="ECO:0000256" key="8">
    <source>
        <dbReference type="ARBA" id="ARBA00051875"/>
    </source>
</evidence>
<dbReference type="PATRIC" id="fig|907348.3.peg.2637"/>
<dbReference type="InterPro" id="IPR020922">
    <property type="entry name" value="dITP/XTP_pyrophosphatase"/>
</dbReference>
<reference evidence="11 12" key="1">
    <citation type="submission" date="2011-09" db="EMBL/GenBank/DDBJ databases">
        <title>The draft genome of Treponema saccharophilum DSM 2985.</title>
        <authorList>
            <consortium name="US DOE Joint Genome Institute (JGI-PGF)"/>
            <person name="Lucas S."/>
            <person name="Copeland A."/>
            <person name="Lapidus A."/>
            <person name="Glavina del Rio T."/>
            <person name="Dalin E."/>
            <person name="Tice H."/>
            <person name="Bruce D."/>
            <person name="Goodwin L."/>
            <person name="Pitluck S."/>
            <person name="Peters L."/>
            <person name="Kyrpides N."/>
            <person name="Mavromatis K."/>
            <person name="Ivanova N."/>
            <person name="Markowitz V."/>
            <person name="Cheng J.-F."/>
            <person name="Hugenholtz P."/>
            <person name="Woyke T."/>
            <person name="Wu D."/>
            <person name="Gronow S."/>
            <person name="Wellnitz S."/>
            <person name="Brambilla E."/>
            <person name="Klenk H.-P."/>
            <person name="Eisen J.A."/>
        </authorList>
    </citation>
    <scope>NUCLEOTIDE SEQUENCE [LARGE SCALE GENOMIC DNA]</scope>
    <source>
        <strain evidence="11 12">DSM 2985</strain>
    </source>
</reference>
<evidence type="ECO:0000256" key="4">
    <source>
        <dbReference type="ARBA" id="ARBA00022741"/>
    </source>
</evidence>
<keyword evidence="6 10" id="KW-0460">Magnesium</keyword>
<feature type="binding site" evidence="10">
    <location>
        <position position="186"/>
    </location>
    <ligand>
        <name>substrate</name>
    </ligand>
</feature>
<feature type="binding site" evidence="10">
    <location>
        <begin position="7"/>
        <end position="12"/>
    </location>
    <ligand>
        <name>substrate</name>
    </ligand>
</feature>
<feature type="binding site" evidence="10">
    <location>
        <begin position="191"/>
        <end position="192"/>
    </location>
    <ligand>
        <name>substrate</name>
    </ligand>
</feature>
<dbReference type="GO" id="GO:0000166">
    <property type="term" value="F:nucleotide binding"/>
    <property type="evidence" value="ECO:0007669"/>
    <property type="project" value="UniProtKB-KW"/>
</dbReference>
<dbReference type="AlphaFoldDB" id="H7ENV2"/>
<organism evidence="11 12">
    <name type="scientific">Treponema saccharophilum DSM 2985</name>
    <dbReference type="NCBI Taxonomy" id="907348"/>
    <lineage>
        <taxon>Bacteria</taxon>
        <taxon>Pseudomonadati</taxon>
        <taxon>Spirochaetota</taxon>
        <taxon>Spirochaetia</taxon>
        <taxon>Spirochaetales</taxon>
        <taxon>Treponemataceae</taxon>
        <taxon>Treponema</taxon>
    </lineage>
</organism>
<dbReference type="OrthoDB" id="9807456at2"/>
<dbReference type="CDD" id="cd00515">
    <property type="entry name" value="HAM1"/>
    <property type="match status" value="1"/>
</dbReference>
<evidence type="ECO:0000256" key="1">
    <source>
        <dbReference type="ARBA" id="ARBA00008023"/>
    </source>
</evidence>
<evidence type="ECO:0000256" key="9">
    <source>
        <dbReference type="ARBA" id="ARBA00052017"/>
    </source>
</evidence>
<dbReference type="Pfam" id="PF01725">
    <property type="entry name" value="Ham1p_like"/>
    <property type="match status" value="1"/>
</dbReference>
<evidence type="ECO:0000256" key="2">
    <source>
        <dbReference type="ARBA" id="ARBA00011738"/>
    </source>
</evidence>
<feature type="active site" description="Proton acceptor" evidence="10">
    <location>
        <position position="67"/>
    </location>
</feature>
<dbReference type="PANTHER" id="PTHR11067:SF9">
    <property type="entry name" value="INOSINE TRIPHOSPHATE PYROPHOSPHATASE"/>
    <property type="match status" value="1"/>
</dbReference>
<keyword evidence="5 10" id="KW-0378">Hydrolase</keyword>
<comment type="function">
    <text evidence="10">Pyrophosphatase that catalyzes the hydrolysis of nucleoside triphosphates to their monophosphate derivatives, with a high preference for the non-canonical purine nucleotides XTP (xanthosine triphosphate), dITP (deoxyinosine triphosphate) and ITP. Seems to function as a house-cleaning enzyme that removes non-canonical purine nucleotides from the nucleotide pool, thus preventing their incorporation into DNA/RNA and avoiding chromosomal lesions.</text>
</comment>
<accession>H7ENV2</accession>
<dbReference type="EC" id="3.6.1.66" evidence="10"/>
<dbReference type="InterPro" id="IPR002637">
    <property type="entry name" value="RdgB/HAM1"/>
</dbReference>
<evidence type="ECO:0000313" key="12">
    <source>
        <dbReference type="Proteomes" id="UP000003571"/>
    </source>
</evidence>
<dbReference type="HAMAP" id="MF_01405">
    <property type="entry name" value="Non_canon_purine_NTPase"/>
    <property type="match status" value="1"/>
</dbReference>
<comment type="catalytic activity">
    <reaction evidence="10">
        <text>ITP + H2O = IMP + diphosphate + H(+)</text>
        <dbReference type="Rhea" id="RHEA:29399"/>
        <dbReference type="ChEBI" id="CHEBI:15377"/>
        <dbReference type="ChEBI" id="CHEBI:15378"/>
        <dbReference type="ChEBI" id="CHEBI:33019"/>
        <dbReference type="ChEBI" id="CHEBI:58053"/>
        <dbReference type="ChEBI" id="CHEBI:61402"/>
        <dbReference type="EC" id="3.6.1.66"/>
    </reaction>
</comment>
<dbReference type="STRING" id="907348.TresaDRAFT_0058"/>
<gene>
    <name evidence="11" type="ORF">TresaDRAFT_0058</name>
</gene>
<keyword evidence="12" id="KW-1185">Reference proteome</keyword>
<comment type="catalytic activity">
    <reaction evidence="8 10">
        <text>dITP + H2O = dIMP + diphosphate + H(+)</text>
        <dbReference type="Rhea" id="RHEA:28342"/>
        <dbReference type="ChEBI" id="CHEBI:15377"/>
        <dbReference type="ChEBI" id="CHEBI:15378"/>
        <dbReference type="ChEBI" id="CHEBI:33019"/>
        <dbReference type="ChEBI" id="CHEBI:61194"/>
        <dbReference type="ChEBI" id="CHEBI:61382"/>
        <dbReference type="EC" id="3.6.1.66"/>
    </reaction>
</comment>
<keyword evidence="4 10" id="KW-0547">Nucleotide-binding</keyword>
<evidence type="ECO:0000313" key="11">
    <source>
        <dbReference type="EMBL" id="EIC00585.1"/>
    </source>
</evidence>
<dbReference type="GO" id="GO:0046872">
    <property type="term" value="F:metal ion binding"/>
    <property type="evidence" value="ECO:0007669"/>
    <property type="project" value="UniProtKB-KW"/>
</dbReference>
<evidence type="ECO:0000256" key="7">
    <source>
        <dbReference type="ARBA" id="ARBA00023080"/>
    </source>
</evidence>
<sequence>MKLYLASGNKHKKQEMQQILPDHEIVIPSDEGIEFDPEETGSTFLENSLIKARALWEIVHAPVIADDSGICVTALGGAPGIYTSRYAGPEFMRGRPDGKKIPQDEQNRLLIEQLNATGSADRSCHYACAAVLMMSPDRFFAAQETFEGELVASIDKQAGSGGFGYDPIVYLPEFGMTVAEIPAEEKHKRSHRGKATRAIAEFVKNIKKS</sequence>
<dbReference type="RefSeq" id="WP_002706240.1">
    <property type="nucleotide sequence ID" value="NZ_AGRW01000054.1"/>
</dbReference>
<comment type="caution">
    <text evidence="11">The sequence shown here is derived from an EMBL/GenBank/DDBJ whole genome shotgun (WGS) entry which is preliminary data.</text>
</comment>
<evidence type="ECO:0000256" key="6">
    <source>
        <dbReference type="ARBA" id="ARBA00022842"/>
    </source>
</evidence>
<dbReference type="PANTHER" id="PTHR11067">
    <property type="entry name" value="INOSINE TRIPHOSPHATE PYROPHOSPHATASE/HAM1 PROTEIN"/>
    <property type="match status" value="1"/>
</dbReference>
<dbReference type="GO" id="GO:0017111">
    <property type="term" value="F:ribonucleoside triphosphate phosphatase activity"/>
    <property type="evidence" value="ECO:0007669"/>
    <property type="project" value="InterPro"/>
</dbReference>
<dbReference type="GO" id="GO:0005829">
    <property type="term" value="C:cytosol"/>
    <property type="evidence" value="ECO:0007669"/>
    <property type="project" value="TreeGrafter"/>
</dbReference>
<dbReference type="SUPFAM" id="SSF52972">
    <property type="entry name" value="ITPase-like"/>
    <property type="match status" value="1"/>
</dbReference>
<comment type="similarity">
    <text evidence="1 10">Belongs to the HAM1 NTPase family.</text>
</comment>
<dbReference type="GO" id="GO:0036222">
    <property type="term" value="F:XTP diphosphatase activity"/>
    <property type="evidence" value="ECO:0007669"/>
    <property type="project" value="UniProtKB-UniRule"/>
</dbReference>
<comment type="cofactor">
    <cofactor evidence="10">
        <name>Mg(2+)</name>
        <dbReference type="ChEBI" id="CHEBI:18420"/>
    </cofactor>
    <text evidence="10">Binds 1 Mg(2+) ion per subunit.</text>
</comment>
<keyword evidence="3 10" id="KW-0479">Metal-binding</keyword>
<feature type="binding site" evidence="10">
    <location>
        <begin position="163"/>
        <end position="166"/>
    </location>
    <ligand>
        <name>substrate</name>
    </ligand>
</feature>
<dbReference type="InterPro" id="IPR029001">
    <property type="entry name" value="ITPase-like_fam"/>
</dbReference>
<protein>
    <recommendedName>
        <fullName evidence="10">dITP/XTP pyrophosphatase</fullName>
        <ecNumber evidence="10">3.6.1.66</ecNumber>
    </recommendedName>
    <alternativeName>
        <fullName evidence="10">Non-canonical purine NTP pyrophosphatase</fullName>
    </alternativeName>
    <alternativeName>
        <fullName evidence="10">Non-standard purine NTP pyrophosphatase</fullName>
    </alternativeName>
    <alternativeName>
        <fullName evidence="10">Nucleoside-triphosphate diphosphatase</fullName>
    </alternativeName>
    <alternativeName>
        <fullName evidence="10">Nucleoside-triphosphate pyrophosphatase</fullName>
        <shortName evidence="10">NTPase</shortName>
    </alternativeName>
</protein>
<dbReference type="GO" id="GO:0035870">
    <property type="term" value="F:dITP diphosphatase activity"/>
    <property type="evidence" value="ECO:0007669"/>
    <property type="project" value="UniProtKB-UniRule"/>
</dbReference>
<dbReference type="EMBL" id="AGRW01000054">
    <property type="protein sequence ID" value="EIC00585.1"/>
    <property type="molecule type" value="Genomic_DNA"/>
</dbReference>
<evidence type="ECO:0000256" key="5">
    <source>
        <dbReference type="ARBA" id="ARBA00022801"/>
    </source>
</evidence>
<dbReference type="Gene3D" id="3.90.950.10">
    <property type="match status" value="1"/>
</dbReference>
<feature type="binding site" evidence="10">
    <location>
        <position position="38"/>
    </location>
    <ligand>
        <name>Mg(2+)</name>
        <dbReference type="ChEBI" id="CHEBI:18420"/>
    </ligand>
</feature>
<dbReference type="Proteomes" id="UP000003571">
    <property type="component" value="Unassembled WGS sequence"/>
</dbReference>
<dbReference type="GO" id="GO:0009146">
    <property type="term" value="P:purine nucleoside triphosphate catabolic process"/>
    <property type="evidence" value="ECO:0007669"/>
    <property type="project" value="UniProtKB-UniRule"/>
</dbReference>
<name>H7ENV2_9SPIR</name>
<evidence type="ECO:0000256" key="10">
    <source>
        <dbReference type="HAMAP-Rule" id="MF_01405"/>
    </source>
</evidence>
<keyword evidence="7 10" id="KW-0546">Nucleotide metabolism</keyword>
<evidence type="ECO:0000256" key="3">
    <source>
        <dbReference type="ARBA" id="ARBA00022723"/>
    </source>
</evidence>
<feature type="binding site" evidence="10">
    <location>
        <position position="68"/>
    </location>
    <ligand>
        <name>substrate</name>
    </ligand>
</feature>
<dbReference type="eggNOG" id="COG0127">
    <property type="taxonomic scope" value="Bacteria"/>
</dbReference>